<reference evidence="2 3" key="1">
    <citation type="submission" date="2024-09" db="EMBL/GenBank/DDBJ databases">
        <title>Rethinking Asexuality: The Enigmatic Case of Functional Sexual Genes in Lepraria (Stereocaulaceae).</title>
        <authorList>
            <person name="Doellman M."/>
            <person name="Sun Y."/>
            <person name="Barcenas-Pena A."/>
            <person name="Lumbsch H.T."/>
            <person name="Grewe F."/>
        </authorList>
    </citation>
    <scope>NUCLEOTIDE SEQUENCE [LARGE SCALE GENOMIC DNA]</scope>
    <source>
        <strain evidence="2 3">Mercado 3170</strain>
    </source>
</reference>
<dbReference type="SUPFAM" id="SSF48264">
    <property type="entry name" value="Cytochrome P450"/>
    <property type="match status" value="1"/>
</dbReference>
<protein>
    <recommendedName>
        <fullName evidence="4">Cytochrome P450</fullName>
    </recommendedName>
</protein>
<comment type="similarity">
    <text evidence="1">Belongs to the cytochrome P450 family.</text>
</comment>
<dbReference type="InterPro" id="IPR050121">
    <property type="entry name" value="Cytochrome_P450_monoxygenase"/>
</dbReference>
<evidence type="ECO:0000313" key="2">
    <source>
        <dbReference type="EMBL" id="KAL2047631.1"/>
    </source>
</evidence>
<comment type="caution">
    <text evidence="2">The sequence shown here is derived from an EMBL/GenBank/DDBJ whole genome shotgun (WGS) entry which is preliminary data.</text>
</comment>
<evidence type="ECO:0008006" key="4">
    <source>
        <dbReference type="Google" id="ProtNLM"/>
    </source>
</evidence>
<dbReference type="Proteomes" id="UP001590950">
    <property type="component" value="Unassembled WGS sequence"/>
</dbReference>
<evidence type="ECO:0000313" key="3">
    <source>
        <dbReference type="Proteomes" id="UP001590950"/>
    </source>
</evidence>
<accession>A0ABR4AS07</accession>
<dbReference type="PANTHER" id="PTHR24305:SF166">
    <property type="entry name" value="CYTOCHROME P450 12A4, MITOCHONDRIAL-RELATED"/>
    <property type="match status" value="1"/>
</dbReference>
<dbReference type="PANTHER" id="PTHR24305">
    <property type="entry name" value="CYTOCHROME P450"/>
    <property type="match status" value="1"/>
</dbReference>
<dbReference type="EMBL" id="JBEFKJ010000002">
    <property type="protein sequence ID" value="KAL2047631.1"/>
    <property type="molecule type" value="Genomic_DNA"/>
</dbReference>
<dbReference type="InterPro" id="IPR036396">
    <property type="entry name" value="Cyt_P450_sf"/>
</dbReference>
<proteinExistence type="inferred from homology"/>
<dbReference type="Gene3D" id="1.10.630.10">
    <property type="entry name" value="Cytochrome P450"/>
    <property type="match status" value="1"/>
</dbReference>
<name>A0ABR4AS07_9LECA</name>
<gene>
    <name evidence="2" type="ORF">N7G274_000673</name>
</gene>
<organism evidence="2 3">
    <name type="scientific">Stereocaulon virgatum</name>
    <dbReference type="NCBI Taxonomy" id="373712"/>
    <lineage>
        <taxon>Eukaryota</taxon>
        <taxon>Fungi</taxon>
        <taxon>Dikarya</taxon>
        <taxon>Ascomycota</taxon>
        <taxon>Pezizomycotina</taxon>
        <taxon>Lecanoromycetes</taxon>
        <taxon>OSLEUM clade</taxon>
        <taxon>Lecanoromycetidae</taxon>
        <taxon>Lecanorales</taxon>
        <taxon>Lecanorineae</taxon>
        <taxon>Stereocaulaceae</taxon>
        <taxon>Stereocaulon</taxon>
    </lineage>
</organism>
<keyword evidence="3" id="KW-1185">Reference proteome</keyword>
<evidence type="ECO:0000256" key="1">
    <source>
        <dbReference type="ARBA" id="ARBA00010617"/>
    </source>
</evidence>
<sequence>MAQQSTWLDRLEPFNLSTLTMPRVNIKTPFLEAFNHVYRITDKLLLDGPQIFPSKILLLIDRPIAVVTSCSIVYNLYISPLKNIPGPPLAKITSKWLTFKELAGNRSLAVAKAHEKYGPVIRLAPDELSFSDRSCIKELYMAGSKFPKSRRYVAFASGTRASFDMTDKDQHRERRNLIRHVLAQSNIDECEQLIADQVRKSLYWIPRVKGQSVEIMLW</sequence>